<evidence type="ECO:0000256" key="10">
    <source>
        <dbReference type="ARBA" id="ARBA00049360"/>
    </source>
</evidence>
<comment type="catalytic activity">
    <reaction evidence="10">
        <text>ATP + H2O = ADP + phosphate + H(+)</text>
        <dbReference type="Rhea" id="RHEA:13065"/>
        <dbReference type="ChEBI" id="CHEBI:15377"/>
        <dbReference type="ChEBI" id="CHEBI:15378"/>
        <dbReference type="ChEBI" id="CHEBI:30616"/>
        <dbReference type="ChEBI" id="CHEBI:43474"/>
        <dbReference type="ChEBI" id="CHEBI:456216"/>
    </reaction>
</comment>
<dbReference type="PATRIC" id="fig|1630135.4.peg.281"/>
<dbReference type="InterPro" id="IPR036163">
    <property type="entry name" value="HMA_dom_sf"/>
</dbReference>
<comment type="similarity">
    <text evidence="2 12">Belongs to the cation transport ATPase (P-type) (TC 3.A.3) family. Type IB subfamily.</text>
</comment>
<feature type="transmembrane region" description="Helical" evidence="12">
    <location>
        <begin position="753"/>
        <end position="771"/>
    </location>
</feature>
<evidence type="ECO:0000256" key="11">
    <source>
        <dbReference type="ARBA" id="ARBA00074171"/>
    </source>
</evidence>
<keyword evidence="9 12" id="KW-0472">Membrane</keyword>
<dbReference type="GO" id="GO:0016887">
    <property type="term" value="F:ATP hydrolysis activity"/>
    <property type="evidence" value="ECO:0007669"/>
    <property type="project" value="InterPro"/>
</dbReference>
<keyword evidence="4 12" id="KW-0479">Metal-binding</keyword>
<dbReference type="AlphaFoldDB" id="A0A1B0ZFV9"/>
<dbReference type="Pfam" id="PF00702">
    <property type="entry name" value="Hydrolase"/>
    <property type="match status" value="1"/>
</dbReference>
<dbReference type="SUPFAM" id="SSF55008">
    <property type="entry name" value="HMA, heavy metal-associated domain"/>
    <property type="match status" value="1"/>
</dbReference>
<dbReference type="SUPFAM" id="SSF81653">
    <property type="entry name" value="Calcium ATPase, transduction domain A"/>
    <property type="match status" value="1"/>
</dbReference>
<gene>
    <name evidence="14" type="ORF">DAD186_02790</name>
</gene>
<dbReference type="GO" id="GO:0005507">
    <property type="term" value="F:copper ion binding"/>
    <property type="evidence" value="ECO:0007669"/>
    <property type="project" value="TreeGrafter"/>
</dbReference>
<dbReference type="InterPro" id="IPR036412">
    <property type="entry name" value="HAD-like_sf"/>
</dbReference>
<feature type="transmembrane region" description="Helical" evidence="12">
    <location>
        <begin position="110"/>
        <end position="129"/>
    </location>
</feature>
<keyword evidence="3 12" id="KW-0812">Transmembrane</keyword>
<dbReference type="NCBIfam" id="TIGR01494">
    <property type="entry name" value="ATPase_P-type"/>
    <property type="match status" value="2"/>
</dbReference>
<dbReference type="InterPro" id="IPR018303">
    <property type="entry name" value="ATPase_P-typ_P_site"/>
</dbReference>
<dbReference type="InterPro" id="IPR017969">
    <property type="entry name" value="Heavy-metal-associated_CS"/>
</dbReference>
<dbReference type="InterPro" id="IPR044492">
    <property type="entry name" value="P_typ_ATPase_HD_dom"/>
</dbReference>
<dbReference type="InterPro" id="IPR001757">
    <property type="entry name" value="P_typ_ATPase"/>
</dbReference>
<reference evidence="14 15" key="1">
    <citation type="submission" date="2015-06" db="EMBL/GenBank/DDBJ databases">
        <title>Investigation of pathophysiology for high-risk pregnancy and development of treatment modality based on it.</title>
        <authorList>
            <person name="Kim B.-C."/>
            <person name="Lim S."/>
        </authorList>
    </citation>
    <scope>NUCLEOTIDE SEQUENCE [LARGE SCALE GENOMIC DNA]</scope>
    <source>
        <strain evidence="14 15">AD1-86</strain>
    </source>
</reference>
<evidence type="ECO:0000256" key="7">
    <source>
        <dbReference type="ARBA" id="ARBA00022967"/>
    </source>
</evidence>
<dbReference type="CDD" id="cd02094">
    <property type="entry name" value="P-type_ATPase_Cu-like"/>
    <property type="match status" value="1"/>
</dbReference>
<evidence type="ECO:0000256" key="9">
    <source>
        <dbReference type="ARBA" id="ARBA00023136"/>
    </source>
</evidence>
<feature type="transmembrane region" description="Helical" evidence="12">
    <location>
        <begin position="373"/>
        <end position="395"/>
    </location>
</feature>
<organism evidence="14 15">
    <name type="scientific">Dermabacter vaginalis</name>
    <dbReference type="NCBI Taxonomy" id="1630135"/>
    <lineage>
        <taxon>Bacteria</taxon>
        <taxon>Bacillati</taxon>
        <taxon>Actinomycetota</taxon>
        <taxon>Actinomycetes</taxon>
        <taxon>Micrococcales</taxon>
        <taxon>Dermabacteraceae</taxon>
        <taxon>Dermabacter</taxon>
    </lineage>
</organism>
<dbReference type="SUPFAM" id="SSF81665">
    <property type="entry name" value="Calcium ATPase, transmembrane domain M"/>
    <property type="match status" value="1"/>
</dbReference>
<evidence type="ECO:0000256" key="2">
    <source>
        <dbReference type="ARBA" id="ARBA00006024"/>
    </source>
</evidence>
<evidence type="ECO:0000256" key="3">
    <source>
        <dbReference type="ARBA" id="ARBA00022692"/>
    </source>
</evidence>
<evidence type="ECO:0000259" key="13">
    <source>
        <dbReference type="PROSITE" id="PS50846"/>
    </source>
</evidence>
<dbReference type="PROSITE" id="PS01047">
    <property type="entry name" value="HMA_1"/>
    <property type="match status" value="1"/>
</dbReference>
<feature type="domain" description="HMA" evidence="13">
    <location>
        <begin position="11"/>
        <end position="76"/>
    </location>
</feature>
<dbReference type="Gene3D" id="2.70.150.10">
    <property type="entry name" value="Calcium-transporting ATPase, cytoplasmic transduction domain A"/>
    <property type="match status" value="1"/>
</dbReference>
<dbReference type="EMBL" id="CP012117">
    <property type="protein sequence ID" value="ANP26838.1"/>
    <property type="molecule type" value="Genomic_DNA"/>
</dbReference>
<dbReference type="Proteomes" id="UP000092596">
    <property type="component" value="Chromosome"/>
</dbReference>
<evidence type="ECO:0000256" key="5">
    <source>
        <dbReference type="ARBA" id="ARBA00022741"/>
    </source>
</evidence>
<dbReference type="PANTHER" id="PTHR43520">
    <property type="entry name" value="ATP7, ISOFORM B"/>
    <property type="match status" value="1"/>
</dbReference>
<proteinExistence type="inferred from homology"/>
<dbReference type="Gene3D" id="3.40.50.1000">
    <property type="entry name" value="HAD superfamily/HAD-like"/>
    <property type="match status" value="1"/>
</dbReference>
<dbReference type="InterPro" id="IPR023299">
    <property type="entry name" value="ATPase_P-typ_cyto_dom_N"/>
</dbReference>
<dbReference type="PROSITE" id="PS50846">
    <property type="entry name" value="HMA_2"/>
    <property type="match status" value="1"/>
</dbReference>
<feature type="transmembrane region" description="Helical" evidence="12">
    <location>
        <begin position="216"/>
        <end position="234"/>
    </location>
</feature>
<dbReference type="PROSITE" id="PS00154">
    <property type="entry name" value="ATPASE_E1_E2"/>
    <property type="match status" value="1"/>
</dbReference>
<keyword evidence="5 12" id="KW-0547">Nucleotide-binding</keyword>
<dbReference type="SFLD" id="SFLDF00027">
    <property type="entry name" value="p-type_atpase"/>
    <property type="match status" value="1"/>
</dbReference>
<sequence length="777" mass="81005">MSSTETHTAPRTVTLDVTGMTCASCVARVEKKLRRVGDVDAVVNLALERASVQVSDPSITDAQLVEAVEKGGYGAHVREAAAESTSIHGPDTSAEERAAREKRDTLNRTILAAILSAPIFLISMIPALQFPGWQWAMLILATPVVFYCGAPFHRATWVNIKHGGFTMDTLVTMGTFAAYLWSIWALLFGGAGEIGMTMDMSLGAAFSRNHHGAHEIYFESAAVITTLVLVGRYAQARAIHQSSAAIRSLLDLGAKNATIMELQSDGSTAEVEVPIGAVRVGDVFVVRPGEKVATDGVILEGSSAIDRSMLTGESIPEDVAPGTEVTGATVNTTGRLLVRATRVGADTELAHIAKMVEDAQASKAPVQQLVDKVASIFVPVVIVLAILTLVAWLLLGHTTEQAFTAAVAVLIIACPCALGLATPTAIMVGTGRGAELGILIRSARTLETSRDIASIVLDKTGTLTSGAMRVHSVTPAEGWSEADVRALAGAAESGSEHPIARAIVEAAGSSSDALTLEDAQAHVGRGLRARVSGALGENKGPWEVEITAVSDARQATVGDEKPAPESLPAPLAASLREAEQAGHTTSLVRVNGEVAGLVRVSDTVKPEATKVVEEIRALGIEPVMATGDNPAAAEHIAREVGIGKVHASLTPAAKLDLVKSLRGEGASVAMVGDGINDTAALAEADLGFAIGTGTDAAMNSGDIVLTGGDISQIPTAIRLSRASVRTIRWNLFWAFIYNVIAIPLAMLGLLGPVIAAAAMAFSSVFVVSNSLRLKRFQ</sequence>
<dbReference type="InterPro" id="IPR008250">
    <property type="entry name" value="ATPase_P-typ_transduc_dom_A_sf"/>
</dbReference>
<dbReference type="GO" id="GO:0005524">
    <property type="term" value="F:ATP binding"/>
    <property type="evidence" value="ECO:0007669"/>
    <property type="project" value="UniProtKB-UniRule"/>
</dbReference>
<evidence type="ECO:0000256" key="1">
    <source>
        <dbReference type="ARBA" id="ARBA00004651"/>
    </source>
</evidence>
<feature type="transmembrane region" description="Helical" evidence="12">
    <location>
        <begin position="135"/>
        <end position="155"/>
    </location>
</feature>
<dbReference type="GO" id="GO:0055070">
    <property type="term" value="P:copper ion homeostasis"/>
    <property type="evidence" value="ECO:0007669"/>
    <property type="project" value="TreeGrafter"/>
</dbReference>
<name>A0A1B0ZFV9_9MICO</name>
<dbReference type="Gene3D" id="3.30.70.100">
    <property type="match status" value="1"/>
</dbReference>
<evidence type="ECO:0000313" key="14">
    <source>
        <dbReference type="EMBL" id="ANP26838.1"/>
    </source>
</evidence>
<dbReference type="InterPro" id="IPR006121">
    <property type="entry name" value="HMA_dom"/>
</dbReference>
<dbReference type="FunFam" id="2.70.150.10:FF:000002">
    <property type="entry name" value="Copper-transporting ATPase 1, putative"/>
    <property type="match status" value="1"/>
</dbReference>
<evidence type="ECO:0000313" key="15">
    <source>
        <dbReference type="Proteomes" id="UP000092596"/>
    </source>
</evidence>
<dbReference type="InterPro" id="IPR027256">
    <property type="entry name" value="P-typ_ATPase_IB"/>
</dbReference>
<keyword evidence="8 12" id="KW-1133">Transmembrane helix</keyword>
<dbReference type="SFLD" id="SFLDG00002">
    <property type="entry name" value="C1.7:_P-type_atpase_like"/>
    <property type="match status" value="1"/>
</dbReference>
<evidence type="ECO:0000256" key="12">
    <source>
        <dbReference type="RuleBase" id="RU362081"/>
    </source>
</evidence>
<dbReference type="KEGG" id="dva:DAD186_02790"/>
<dbReference type="Gene3D" id="3.40.1110.10">
    <property type="entry name" value="Calcium-transporting ATPase, cytoplasmic domain N"/>
    <property type="match status" value="1"/>
</dbReference>
<dbReference type="GO" id="GO:0043682">
    <property type="term" value="F:P-type divalent copper transporter activity"/>
    <property type="evidence" value="ECO:0007669"/>
    <property type="project" value="TreeGrafter"/>
</dbReference>
<feature type="transmembrane region" description="Helical" evidence="12">
    <location>
        <begin position="401"/>
        <end position="422"/>
    </location>
</feature>
<dbReference type="SUPFAM" id="SSF56784">
    <property type="entry name" value="HAD-like"/>
    <property type="match status" value="1"/>
</dbReference>
<comment type="subcellular location">
    <subcellularLocation>
        <location evidence="1">Cell membrane</location>
        <topology evidence="1">Multi-pass membrane protein</topology>
    </subcellularLocation>
</comment>
<keyword evidence="14" id="KW-0378">Hydrolase</keyword>
<dbReference type="FunFam" id="3.30.70.100:FF:000005">
    <property type="entry name" value="Copper-exporting P-type ATPase A"/>
    <property type="match status" value="1"/>
</dbReference>
<keyword evidence="7" id="KW-1278">Translocase</keyword>
<dbReference type="PANTHER" id="PTHR43520:SF8">
    <property type="entry name" value="P-TYPE CU(+) TRANSPORTER"/>
    <property type="match status" value="1"/>
</dbReference>
<dbReference type="GO" id="GO:0005886">
    <property type="term" value="C:plasma membrane"/>
    <property type="evidence" value="ECO:0007669"/>
    <property type="project" value="UniProtKB-SubCell"/>
</dbReference>
<dbReference type="PRINTS" id="PR00120">
    <property type="entry name" value="HATPASE"/>
</dbReference>
<dbReference type="Pfam" id="PF00122">
    <property type="entry name" value="E1-E2_ATPase"/>
    <property type="match status" value="1"/>
</dbReference>
<keyword evidence="6 12" id="KW-0067">ATP-binding</keyword>
<evidence type="ECO:0000256" key="6">
    <source>
        <dbReference type="ARBA" id="ARBA00022840"/>
    </source>
</evidence>
<feature type="transmembrane region" description="Helical" evidence="12">
    <location>
        <begin position="727"/>
        <end position="747"/>
    </location>
</feature>
<dbReference type="PRINTS" id="PR00119">
    <property type="entry name" value="CATATPASE"/>
</dbReference>
<protein>
    <recommendedName>
        <fullName evidence="11">Cation-transporting P-type ATPase B</fullName>
    </recommendedName>
</protein>
<keyword evidence="12" id="KW-1003">Cell membrane</keyword>
<dbReference type="NCBIfam" id="TIGR01525">
    <property type="entry name" value="ATPase-IB_hvy"/>
    <property type="match status" value="1"/>
</dbReference>
<evidence type="ECO:0000256" key="4">
    <source>
        <dbReference type="ARBA" id="ARBA00022723"/>
    </source>
</evidence>
<feature type="transmembrane region" description="Helical" evidence="12">
    <location>
        <begin position="176"/>
        <end position="196"/>
    </location>
</feature>
<dbReference type="CDD" id="cd00371">
    <property type="entry name" value="HMA"/>
    <property type="match status" value="1"/>
</dbReference>
<accession>A0A1B0ZFV9</accession>
<dbReference type="InterPro" id="IPR059000">
    <property type="entry name" value="ATPase_P-type_domA"/>
</dbReference>
<dbReference type="Pfam" id="PF00403">
    <property type="entry name" value="HMA"/>
    <property type="match status" value="1"/>
</dbReference>
<dbReference type="InterPro" id="IPR023298">
    <property type="entry name" value="ATPase_P-typ_TM_dom_sf"/>
</dbReference>
<dbReference type="InterPro" id="IPR023214">
    <property type="entry name" value="HAD_sf"/>
</dbReference>
<evidence type="ECO:0000256" key="8">
    <source>
        <dbReference type="ARBA" id="ARBA00022989"/>
    </source>
</evidence>
<dbReference type="SFLD" id="SFLDS00003">
    <property type="entry name" value="Haloacid_Dehalogenase"/>
    <property type="match status" value="1"/>
</dbReference>
<dbReference type="RefSeq" id="WP_065247192.1">
    <property type="nucleotide sequence ID" value="NZ_CP012117.1"/>
</dbReference>
<dbReference type="STRING" id="1630135.DAD186_02790"/>